<proteinExistence type="predicted"/>
<feature type="domain" description="HIT" evidence="3">
    <location>
        <begin position="5"/>
        <end position="107"/>
    </location>
</feature>
<reference evidence="4 5" key="1">
    <citation type="journal article" date="2016" name="Nat. Commun.">
        <title>Thousands of microbial genomes shed light on interconnected biogeochemical processes in an aquifer system.</title>
        <authorList>
            <person name="Anantharaman K."/>
            <person name="Brown C.T."/>
            <person name="Hug L.A."/>
            <person name="Sharon I."/>
            <person name="Castelle C.J."/>
            <person name="Probst A.J."/>
            <person name="Thomas B.C."/>
            <person name="Singh A."/>
            <person name="Wilkins M.J."/>
            <person name="Karaoz U."/>
            <person name="Brodie E.L."/>
            <person name="Williams K.H."/>
            <person name="Hubbard S.S."/>
            <person name="Banfield J.F."/>
        </authorList>
    </citation>
    <scope>NUCLEOTIDE SEQUENCE [LARGE SCALE GENOMIC DNA]</scope>
</reference>
<evidence type="ECO:0000313" key="5">
    <source>
        <dbReference type="Proteomes" id="UP000178811"/>
    </source>
</evidence>
<dbReference type="InterPro" id="IPR001310">
    <property type="entry name" value="Histidine_triad_HIT"/>
</dbReference>
<dbReference type="PANTHER" id="PTHR46648:SF1">
    <property type="entry name" value="ADENOSINE 5'-MONOPHOSPHORAMIDASE HNT1"/>
    <property type="match status" value="1"/>
</dbReference>
<name>A0A1F6EWT7_9BACT</name>
<dbReference type="AlphaFoldDB" id="A0A1F6EWT7"/>
<dbReference type="InterPro" id="IPR036265">
    <property type="entry name" value="HIT-like_sf"/>
</dbReference>
<organism evidence="4 5">
    <name type="scientific">Candidatus Kaiserbacteria bacterium RIFCSPLOWO2_01_FULL_52_12b</name>
    <dbReference type="NCBI Taxonomy" id="1798509"/>
    <lineage>
        <taxon>Bacteria</taxon>
        <taxon>Candidatus Kaiseribacteriota</taxon>
    </lineage>
</organism>
<comment type="caution">
    <text evidence="2">Lacks conserved residue(s) required for the propagation of feature annotation.</text>
</comment>
<dbReference type="EMBL" id="MFLW01000025">
    <property type="protein sequence ID" value="OGG78081.1"/>
    <property type="molecule type" value="Genomic_DNA"/>
</dbReference>
<dbReference type="InterPro" id="IPR011146">
    <property type="entry name" value="HIT-like"/>
</dbReference>
<accession>A0A1F6EWT7</accession>
<dbReference type="Gene3D" id="3.30.428.10">
    <property type="entry name" value="HIT-like"/>
    <property type="match status" value="1"/>
</dbReference>
<dbReference type="PANTHER" id="PTHR46648">
    <property type="entry name" value="HIT FAMILY PROTEIN 1"/>
    <property type="match status" value="1"/>
</dbReference>
<feature type="active site" description="Tele-AMP-histidine intermediate" evidence="1">
    <location>
        <position position="92"/>
    </location>
</feature>
<dbReference type="PRINTS" id="PR00332">
    <property type="entry name" value="HISTRIAD"/>
</dbReference>
<dbReference type="Proteomes" id="UP000178811">
    <property type="component" value="Unassembled WGS sequence"/>
</dbReference>
<evidence type="ECO:0000259" key="3">
    <source>
        <dbReference type="PROSITE" id="PS51084"/>
    </source>
</evidence>
<protein>
    <recommendedName>
        <fullName evidence="3">HIT domain-containing protein</fullName>
    </recommendedName>
</protein>
<evidence type="ECO:0000256" key="1">
    <source>
        <dbReference type="PIRSR" id="PIRSR601310-1"/>
    </source>
</evidence>
<dbReference type="PROSITE" id="PS51084">
    <property type="entry name" value="HIT_2"/>
    <property type="match status" value="1"/>
</dbReference>
<dbReference type="GO" id="GO:0009117">
    <property type="term" value="P:nucleotide metabolic process"/>
    <property type="evidence" value="ECO:0007669"/>
    <property type="project" value="TreeGrafter"/>
</dbReference>
<dbReference type="SUPFAM" id="SSF54197">
    <property type="entry name" value="HIT-like"/>
    <property type="match status" value="1"/>
</dbReference>
<evidence type="ECO:0000256" key="2">
    <source>
        <dbReference type="PROSITE-ProRule" id="PRU00464"/>
    </source>
</evidence>
<comment type="caution">
    <text evidence="4">The sequence shown here is derived from an EMBL/GenBank/DDBJ whole genome shotgun (WGS) entry which is preliminary data.</text>
</comment>
<evidence type="ECO:0000313" key="4">
    <source>
        <dbReference type="EMBL" id="OGG78081.1"/>
    </source>
</evidence>
<dbReference type="GO" id="GO:0003824">
    <property type="term" value="F:catalytic activity"/>
    <property type="evidence" value="ECO:0007669"/>
    <property type="project" value="InterPro"/>
</dbReference>
<dbReference type="Pfam" id="PF01230">
    <property type="entry name" value="HIT"/>
    <property type="match status" value="1"/>
</dbReference>
<gene>
    <name evidence="4" type="ORF">A3A36_02855</name>
</gene>
<sequence>MENCIFCKIAAGTIPSHKVYEDENFFAFLDIHPQTPGHVQVIPKTHYRWVWDVPNVGKYFEVVNKIAHAQRKAFHTEWILSKIIGDEVEHAHTWVFPSDETTGDKNAFEANAEKIRQALT</sequence>